<keyword evidence="2" id="KW-1185">Reference proteome</keyword>
<accession>A0ACC2VIR8</accession>
<name>A0ACC2VIR8_9TREE</name>
<evidence type="ECO:0000313" key="1">
    <source>
        <dbReference type="EMBL" id="KAJ9098701.1"/>
    </source>
</evidence>
<evidence type="ECO:0000313" key="2">
    <source>
        <dbReference type="Proteomes" id="UP001227268"/>
    </source>
</evidence>
<organism evidence="1 2">
    <name type="scientific">Naganishia friedmannii</name>
    <dbReference type="NCBI Taxonomy" id="89922"/>
    <lineage>
        <taxon>Eukaryota</taxon>
        <taxon>Fungi</taxon>
        <taxon>Dikarya</taxon>
        <taxon>Basidiomycota</taxon>
        <taxon>Agaricomycotina</taxon>
        <taxon>Tremellomycetes</taxon>
        <taxon>Filobasidiales</taxon>
        <taxon>Filobasidiaceae</taxon>
        <taxon>Naganishia</taxon>
    </lineage>
</organism>
<comment type="caution">
    <text evidence="1">The sequence shown here is derived from an EMBL/GenBank/DDBJ whole genome shotgun (WGS) entry which is preliminary data.</text>
</comment>
<sequence length="342" mass="37375">MISSTKPKCIPQGSLLYVPASSPKFLKSSLSSPSQTVTYDLEDSVHASAKASARQSLIEWLEQIPADGIQGKGLDGLSIAVRPNSPFIAPEEEELLGDADMGKDQARETLREKSESAREKNVGVQDIMRVWGSKGARRINDGGSPIDDDRGRPYDRLNARKTPQVPSPSPPPADRPCMLTIFPRSLDLAHPKTRLIASIESPEALMNIGTLASWRGRGVELVGLTVCVDYKNLSVLQEEAEEGRRLGFDGKTYISVRLTPTRQQAIHPSQVETIMKAFAPSSDEIYRAALILYKMANSERGAEGVRGKDGKEEMIDKPMVLQAQRIIKEAKAAGLDIPDITT</sequence>
<proteinExistence type="predicted"/>
<protein>
    <submittedName>
        <fullName evidence="1">Uncharacterized protein</fullName>
    </submittedName>
</protein>
<dbReference type="Proteomes" id="UP001227268">
    <property type="component" value="Unassembled WGS sequence"/>
</dbReference>
<reference evidence="1" key="1">
    <citation type="submission" date="2023-04" db="EMBL/GenBank/DDBJ databases">
        <title>Draft Genome sequencing of Naganishia species isolated from polar environments using Oxford Nanopore Technology.</title>
        <authorList>
            <person name="Leo P."/>
            <person name="Venkateswaran K."/>
        </authorList>
    </citation>
    <scope>NUCLEOTIDE SEQUENCE</scope>
    <source>
        <strain evidence="1">MNA-CCFEE 5423</strain>
    </source>
</reference>
<dbReference type="EMBL" id="JASBWT010000014">
    <property type="protein sequence ID" value="KAJ9098701.1"/>
    <property type="molecule type" value="Genomic_DNA"/>
</dbReference>
<gene>
    <name evidence="1" type="ORF">QFC21_004349</name>
</gene>